<name>A0A645HKQ9_9ZZZZ</name>
<gene>
    <name evidence="1" type="ORF">SDC9_187143</name>
</gene>
<organism evidence="1">
    <name type="scientific">bioreactor metagenome</name>
    <dbReference type="NCBI Taxonomy" id="1076179"/>
    <lineage>
        <taxon>unclassified sequences</taxon>
        <taxon>metagenomes</taxon>
        <taxon>ecological metagenomes</taxon>
    </lineage>
</organism>
<dbReference type="EMBL" id="VSSQ01095529">
    <property type="protein sequence ID" value="MPN39615.1"/>
    <property type="molecule type" value="Genomic_DNA"/>
</dbReference>
<protein>
    <submittedName>
        <fullName evidence="1">Uncharacterized protein</fullName>
    </submittedName>
</protein>
<dbReference type="AlphaFoldDB" id="A0A645HKQ9"/>
<accession>A0A645HKQ9</accession>
<evidence type="ECO:0000313" key="1">
    <source>
        <dbReference type="EMBL" id="MPN39615.1"/>
    </source>
</evidence>
<reference evidence="1" key="1">
    <citation type="submission" date="2019-08" db="EMBL/GenBank/DDBJ databases">
        <authorList>
            <person name="Kucharzyk K."/>
            <person name="Murdoch R.W."/>
            <person name="Higgins S."/>
            <person name="Loffler F."/>
        </authorList>
    </citation>
    <scope>NUCLEOTIDE SEQUENCE</scope>
</reference>
<comment type="caution">
    <text evidence="1">The sequence shown here is derived from an EMBL/GenBank/DDBJ whole genome shotgun (WGS) entry which is preliminary data.</text>
</comment>
<sequence>MLDKNPDIVYIKGDAVFPYSTLVHDNGSHNDPYTANQIWFTDDELSLYYNSKNKDITMSANLFAFWGNIEFEDGCTFQIEPCPNDPGEGYAPLITGQTLSGYGYEDVINTDYGLVYFGPGVSCAGVELGGENGQFYFFPKDIDLGALDDDEERDKLLLVEDFNIFNVFKEPVGMAFASSPISLSIGGAVQ</sequence>
<proteinExistence type="predicted"/>